<evidence type="ECO:0000259" key="8">
    <source>
        <dbReference type="Pfam" id="PF04034"/>
    </source>
</evidence>
<keyword evidence="2 7" id="KW-0963">Cytoplasm</keyword>
<dbReference type="GO" id="GO:1904047">
    <property type="term" value="F:S-adenosyl-L-methionine binding"/>
    <property type="evidence" value="ECO:0007669"/>
    <property type="project" value="UniProtKB-UniRule"/>
</dbReference>
<feature type="binding site" evidence="7">
    <location>
        <position position="80"/>
    </location>
    <ligand>
        <name>S-adenosyl-L-methionine</name>
        <dbReference type="ChEBI" id="CHEBI:59789"/>
    </ligand>
</feature>
<evidence type="ECO:0000256" key="4">
    <source>
        <dbReference type="ARBA" id="ARBA00022552"/>
    </source>
</evidence>
<sequence length="190" mass="20898">MSVAALLVHPCIDTHVECHIYYEGDDDPEKCTARRLEQFDEATLHRTMGQVPYGVVLNPHADRALSPADAEDGLGTLVALDCSWESAEAASFKMNGVHRALPFLVAANPVNYGRPFQLTTVEALAGACCIFGDQSRAEDLLEPFRWGETFLTLNEEPLRRYSECVNSSDVVAVQDDYLADDDPSSGEEMT</sequence>
<evidence type="ECO:0000256" key="5">
    <source>
        <dbReference type="ARBA" id="ARBA00022679"/>
    </source>
</evidence>
<keyword evidence="3 7" id="KW-0690">Ribosome biogenesis</keyword>
<accession>M0AZZ0</accession>
<keyword evidence="5 7" id="KW-0808">Transferase</keyword>
<evidence type="ECO:0000313" key="10">
    <source>
        <dbReference type="EMBL" id="ELZ04100.1"/>
    </source>
</evidence>
<name>M0AZZ0_9EURY</name>
<evidence type="ECO:0000313" key="11">
    <source>
        <dbReference type="Proteomes" id="UP000011591"/>
    </source>
</evidence>
<feature type="binding site" evidence="7">
    <location>
        <position position="120"/>
    </location>
    <ligand>
        <name>S-adenosyl-L-methionine</name>
        <dbReference type="ChEBI" id="CHEBI:59789"/>
    </ligand>
</feature>
<evidence type="ECO:0000256" key="6">
    <source>
        <dbReference type="ARBA" id="ARBA00022691"/>
    </source>
</evidence>
<dbReference type="EC" id="2.5.1.157" evidence="7"/>
<dbReference type="Pfam" id="PF04034">
    <property type="entry name" value="Ribo_biogen_C"/>
    <property type="match status" value="1"/>
</dbReference>
<comment type="function">
    <text evidence="7">Aminocarboxypropyltransferase that catalyzes the aminocarboxypropyl transfer on pseudouridine corresponding to position 914 in M.jannaschii 16S rRNA. It constitutes the last step in biosynthesis of the hypermodified N1-methyl-N3-(3-amino-3-carboxypropyl) pseudouridine (m1acp3-Psi).</text>
</comment>
<dbReference type="Proteomes" id="UP000011591">
    <property type="component" value="Unassembled WGS sequence"/>
</dbReference>
<reference evidence="10 11" key="1">
    <citation type="journal article" date="2014" name="PLoS Genet.">
        <title>Phylogenetically driven sequencing of extremely halophilic archaea reveals strategies for static and dynamic osmo-response.</title>
        <authorList>
            <person name="Becker E.A."/>
            <person name="Seitzer P.M."/>
            <person name="Tritt A."/>
            <person name="Larsen D."/>
            <person name="Krusor M."/>
            <person name="Yao A.I."/>
            <person name="Wu D."/>
            <person name="Madern D."/>
            <person name="Eisen J.A."/>
            <person name="Darling A.E."/>
            <person name="Facciotti M.T."/>
        </authorList>
    </citation>
    <scope>NUCLEOTIDE SEQUENCE [LARGE SCALE GENOMIC DNA]</scope>
    <source>
        <strain evidence="10 11">DSM 13077</strain>
    </source>
</reference>
<feature type="domain" description="RNase L inhibitor RLI-like possible metal-binding" evidence="9">
    <location>
        <begin position="19"/>
        <end position="47"/>
    </location>
</feature>
<feature type="domain" description="16S/18S rRNA aminocarboxypropyltransferase Tsr3 C-terminal" evidence="8">
    <location>
        <begin position="55"/>
        <end position="178"/>
    </location>
</feature>
<dbReference type="HAMAP" id="MF_01116">
    <property type="entry name" value="TSR3"/>
    <property type="match status" value="1"/>
</dbReference>
<dbReference type="InterPro" id="IPR007209">
    <property type="entry name" value="RNaseL-inhib-like_metal-bd_dom"/>
</dbReference>
<dbReference type="InterPro" id="IPR022968">
    <property type="entry name" value="Tsr3-like"/>
</dbReference>
<dbReference type="InterPro" id="IPR007177">
    <property type="entry name" value="Tsr3_C"/>
</dbReference>
<comment type="catalytic activity">
    <reaction evidence="7">
        <text>an N(1)-methylpseudouridine in rRNA + S-adenosyl-L-methionine = N(1)-methyl-N(3)-[(3S)-3-amino-3-carboxypropyl]pseudouridine in rRNA + S-methyl-5'-thioadenosine + H(+)</text>
        <dbReference type="Rhea" id="RHEA:63296"/>
        <dbReference type="Rhea" id="RHEA-COMP:11634"/>
        <dbReference type="Rhea" id="RHEA-COMP:16310"/>
        <dbReference type="ChEBI" id="CHEBI:15378"/>
        <dbReference type="ChEBI" id="CHEBI:17509"/>
        <dbReference type="ChEBI" id="CHEBI:59789"/>
        <dbReference type="ChEBI" id="CHEBI:74890"/>
        <dbReference type="ChEBI" id="CHEBI:146234"/>
        <dbReference type="EC" id="2.5.1.157"/>
    </reaction>
</comment>
<comment type="similarity">
    <text evidence="7">Belongs to the TDD superfamily. TSR3 family.</text>
</comment>
<evidence type="ECO:0000256" key="1">
    <source>
        <dbReference type="ARBA" id="ARBA00014114"/>
    </source>
</evidence>
<protein>
    <recommendedName>
        <fullName evidence="1 7">16S rRNA aminocarboxypropyltransferase</fullName>
        <ecNumber evidence="7">2.5.1.157</ecNumber>
    </recommendedName>
</protein>
<gene>
    <name evidence="10" type="ORF">C480_11326</name>
</gene>
<comment type="caution">
    <text evidence="10">The sequence shown here is derived from an EMBL/GenBank/DDBJ whole genome shotgun (WGS) entry which is preliminary data.</text>
</comment>
<dbReference type="GO" id="GO:0000455">
    <property type="term" value="P:enzyme-directed rRNA pseudouridine synthesis"/>
    <property type="evidence" value="ECO:0007669"/>
    <property type="project" value="UniProtKB-UniRule"/>
</dbReference>
<dbReference type="EMBL" id="AOIP01000031">
    <property type="protein sequence ID" value="ELZ04100.1"/>
    <property type="molecule type" value="Genomic_DNA"/>
</dbReference>
<comment type="subcellular location">
    <subcellularLocation>
        <location evidence="7">Cytoplasm</location>
    </subcellularLocation>
</comment>
<dbReference type="AlphaFoldDB" id="M0AZZ0"/>
<dbReference type="Pfam" id="PF04068">
    <property type="entry name" value="Fer4_RLI"/>
    <property type="match status" value="1"/>
</dbReference>
<evidence type="ECO:0000256" key="3">
    <source>
        <dbReference type="ARBA" id="ARBA00022517"/>
    </source>
</evidence>
<proteinExistence type="inferred from homology"/>
<feature type="binding site" evidence="7">
    <location>
        <position position="101"/>
    </location>
    <ligand>
        <name>S-adenosyl-L-methionine</name>
        <dbReference type="ChEBI" id="CHEBI:59789"/>
    </ligand>
</feature>
<evidence type="ECO:0000259" key="9">
    <source>
        <dbReference type="Pfam" id="PF04068"/>
    </source>
</evidence>
<keyword evidence="4 7" id="KW-0698">rRNA processing</keyword>
<feature type="binding site" evidence="7">
    <location>
        <position position="32"/>
    </location>
    <ligand>
        <name>S-adenosyl-L-methionine</name>
        <dbReference type="ChEBI" id="CHEBI:59789"/>
    </ligand>
</feature>
<evidence type="ECO:0000256" key="2">
    <source>
        <dbReference type="ARBA" id="ARBA00022490"/>
    </source>
</evidence>
<comment type="caution">
    <text evidence="7">Lacks conserved residue(s) required for the propagation of feature annotation.</text>
</comment>
<dbReference type="PATRIC" id="fig|1227491.4.peg.2323"/>
<keyword evidence="6 7" id="KW-0949">S-adenosyl-L-methionine</keyword>
<organism evidence="10 11">
    <name type="scientific">Natrialba aegyptia DSM 13077</name>
    <dbReference type="NCBI Taxonomy" id="1227491"/>
    <lineage>
        <taxon>Archaea</taxon>
        <taxon>Methanobacteriati</taxon>
        <taxon>Methanobacteriota</taxon>
        <taxon>Stenosarchaea group</taxon>
        <taxon>Halobacteria</taxon>
        <taxon>Halobacteriales</taxon>
        <taxon>Natrialbaceae</taxon>
        <taxon>Natrialba</taxon>
    </lineage>
</organism>
<dbReference type="GO" id="GO:0106388">
    <property type="term" value="F:rRNA small subunit aminocarboxypropyltransferase activity"/>
    <property type="evidence" value="ECO:0007669"/>
    <property type="project" value="UniProtKB-EC"/>
</dbReference>
<dbReference type="PANTHER" id="PTHR20426:SF0">
    <property type="entry name" value="18S RRNA AMINOCARBOXYPROPYLTRANSFERASE"/>
    <property type="match status" value="1"/>
</dbReference>
<dbReference type="GO" id="GO:0005737">
    <property type="term" value="C:cytoplasm"/>
    <property type="evidence" value="ECO:0007669"/>
    <property type="project" value="UniProtKB-SubCell"/>
</dbReference>
<dbReference type="PANTHER" id="PTHR20426">
    <property type="entry name" value="RIBOSOME BIOGENESIS PROTEIN TSR3 HOMOLOG"/>
    <property type="match status" value="1"/>
</dbReference>
<keyword evidence="11" id="KW-1185">Reference proteome</keyword>
<evidence type="ECO:0000256" key="7">
    <source>
        <dbReference type="HAMAP-Rule" id="MF_01116"/>
    </source>
</evidence>
<dbReference type="NCBIfam" id="NF002621">
    <property type="entry name" value="PRK02287.1"/>
    <property type="match status" value="1"/>
</dbReference>